<feature type="compositionally biased region" description="Polar residues" evidence="1">
    <location>
        <begin position="29"/>
        <end position="41"/>
    </location>
</feature>
<evidence type="ECO:0000313" key="3">
    <source>
        <dbReference type="Proteomes" id="UP000249390"/>
    </source>
</evidence>
<feature type="region of interest" description="Disordered" evidence="1">
    <location>
        <begin position="1"/>
        <end position="41"/>
    </location>
</feature>
<protein>
    <submittedName>
        <fullName evidence="2">Uncharacterized protein</fullName>
    </submittedName>
</protein>
<keyword evidence="3" id="KW-1185">Reference proteome</keyword>
<evidence type="ECO:0000313" key="2">
    <source>
        <dbReference type="EMBL" id="RAL42999.1"/>
    </source>
</evidence>
<dbReference type="PANTHER" id="PTHR37259">
    <property type="entry name" value="OS07G0474300 PROTEIN"/>
    <property type="match status" value="1"/>
</dbReference>
<dbReference type="PANTHER" id="PTHR37259:SF2">
    <property type="entry name" value="OS07G0474300 PROTEIN"/>
    <property type="match status" value="1"/>
</dbReference>
<comment type="caution">
    <text evidence="2">The sequence shown here is derived from an EMBL/GenBank/DDBJ whole genome shotgun (WGS) entry which is preliminary data.</text>
</comment>
<dbReference type="EMBL" id="NQVE01000161">
    <property type="protein sequence ID" value="RAL42999.1"/>
    <property type="molecule type" value="Genomic_DNA"/>
</dbReference>
<dbReference type="AlphaFoldDB" id="A0A328DFL0"/>
<sequence>MSRMALKSSKPPLPYRSPIRLRSRPALRPTTNTVLTPPSVSVTKSERQWGIRPEYEAISGELRALAMMVDQEIGKGGDFGKENRGDPTNPRSPLFERGKLYEEYSARRNERLRKKKGGPPGTEAEEEKMKKASFGLGVRVESSAMKRVQSGRKPVPATPVSRRRETPAPEQTPRYLLRSMTAKDKNKSSLGSGFIMSAGEKNQNKKKKSGVGMSSWRNV</sequence>
<gene>
    <name evidence="2" type="ORF">DM860_009781</name>
</gene>
<feature type="compositionally biased region" description="Basic and acidic residues" evidence="1">
    <location>
        <begin position="94"/>
        <end position="109"/>
    </location>
</feature>
<name>A0A328DFL0_9ASTE</name>
<evidence type="ECO:0000256" key="1">
    <source>
        <dbReference type="SAM" id="MobiDB-lite"/>
    </source>
</evidence>
<feature type="region of interest" description="Disordered" evidence="1">
    <location>
        <begin position="74"/>
        <end position="219"/>
    </location>
</feature>
<organism evidence="2 3">
    <name type="scientific">Cuscuta australis</name>
    <dbReference type="NCBI Taxonomy" id="267555"/>
    <lineage>
        <taxon>Eukaryota</taxon>
        <taxon>Viridiplantae</taxon>
        <taxon>Streptophyta</taxon>
        <taxon>Embryophyta</taxon>
        <taxon>Tracheophyta</taxon>
        <taxon>Spermatophyta</taxon>
        <taxon>Magnoliopsida</taxon>
        <taxon>eudicotyledons</taxon>
        <taxon>Gunneridae</taxon>
        <taxon>Pentapetalae</taxon>
        <taxon>asterids</taxon>
        <taxon>lamiids</taxon>
        <taxon>Solanales</taxon>
        <taxon>Convolvulaceae</taxon>
        <taxon>Cuscuteae</taxon>
        <taxon>Cuscuta</taxon>
        <taxon>Cuscuta subgen. Grammica</taxon>
        <taxon>Cuscuta sect. Cleistogrammica</taxon>
    </lineage>
</organism>
<accession>A0A328DFL0</accession>
<proteinExistence type="predicted"/>
<dbReference type="Proteomes" id="UP000249390">
    <property type="component" value="Unassembled WGS sequence"/>
</dbReference>
<feature type="compositionally biased region" description="Basic and acidic residues" evidence="1">
    <location>
        <begin position="74"/>
        <end position="85"/>
    </location>
</feature>
<reference evidence="2 3" key="1">
    <citation type="submission" date="2018-06" db="EMBL/GenBank/DDBJ databases">
        <title>The Genome of Cuscuta australis (Dodder) Provides Insight into the Evolution of Plant Parasitism.</title>
        <authorList>
            <person name="Liu H."/>
        </authorList>
    </citation>
    <scope>NUCLEOTIDE SEQUENCE [LARGE SCALE GENOMIC DNA]</scope>
    <source>
        <strain evidence="3">cv. Yunnan</strain>
        <tissue evidence="2">Vines</tissue>
    </source>
</reference>